<dbReference type="SUPFAM" id="SSF49344">
    <property type="entry name" value="CBD9-like"/>
    <property type="match status" value="1"/>
</dbReference>
<dbReference type="CDD" id="cd09630">
    <property type="entry name" value="CDH_like_cytochrome"/>
    <property type="match status" value="1"/>
</dbReference>
<dbReference type="PANTHER" id="PTHR47190">
    <property type="entry name" value="DEHYDROGENASE, PUTATIVE-RELATED"/>
    <property type="match status" value="1"/>
</dbReference>
<keyword evidence="3" id="KW-0732">Signal</keyword>
<dbReference type="Pfam" id="PF16010">
    <property type="entry name" value="CDH-cyt"/>
    <property type="match status" value="1"/>
</dbReference>
<feature type="signal peptide" evidence="3">
    <location>
        <begin position="1"/>
        <end position="27"/>
    </location>
</feature>
<dbReference type="InterPro" id="IPR036188">
    <property type="entry name" value="FAD/NAD-bd_sf"/>
</dbReference>
<comment type="similarity">
    <text evidence="1 2">Belongs to the GMC oxidoreductase family.</text>
</comment>
<dbReference type="EMBL" id="JAWHQM010000009">
    <property type="protein sequence ID" value="KAK5628563.1"/>
    <property type="molecule type" value="Genomic_DNA"/>
</dbReference>
<organism evidence="5 6">
    <name type="scientific">Xylaria bambusicola</name>
    <dbReference type="NCBI Taxonomy" id="326684"/>
    <lineage>
        <taxon>Eukaryota</taxon>
        <taxon>Fungi</taxon>
        <taxon>Dikarya</taxon>
        <taxon>Ascomycota</taxon>
        <taxon>Pezizomycotina</taxon>
        <taxon>Sordariomycetes</taxon>
        <taxon>Xylariomycetidae</taxon>
        <taxon>Xylariales</taxon>
        <taxon>Xylariaceae</taxon>
        <taxon>Xylaria</taxon>
    </lineage>
</organism>
<evidence type="ECO:0000256" key="1">
    <source>
        <dbReference type="ARBA" id="ARBA00010790"/>
    </source>
</evidence>
<dbReference type="Pfam" id="PF00732">
    <property type="entry name" value="GMC_oxred_N"/>
    <property type="match status" value="1"/>
</dbReference>
<dbReference type="Gene3D" id="3.50.50.60">
    <property type="entry name" value="FAD/NAD(P)-binding domain"/>
    <property type="match status" value="1"/>
</dbReference>
<dbReference type="Gene3D" id="3.30.410.10">
    <property type="entry name" value="Cholesterol Oxidase, domain 2"/>
    <property type="match status" value="1"/>
</dbReference>
<dbReference type="SUPFAM" id="SSF54373">
    <property type="entry name" value="FAD-linked reductases, C-terminal domain"/>
    <property type="match status" value="1"/>
</dbReference>
<dbReference type="Gene3D" id="2.60.40.1210">
    <property type="entry name" value="Cellobiose dehydrogenase, cytochrome domain"/>
    <property type="match status" value="1"/>
</dbReference>
<sequence>MGLKMPSVSRIATAVLAAAASIRTCLAQDPVSYTDPDSKIEFGTWQQGDMTIGLSLPGDALKTDATEFVGYLKCSTGWCGISLGQSGQMTQALLLVAWVSGDEVLTSFRFATGYNFPEEYKGSANLTQISSKITETGFELIYRCQDCLSWDHNGATGSVSTSSGFFVLGRASAKAAPSTPSCPSKIAFGQHDTFGQFGAPLATIVKDSYPAWARLATRVVAGDCGTTDPGDPTPDPVATCHPEMANQIFDYIIVGGGAGGIPVADRLSEKGYSVLLLEKGPPSLGMWGGNLKPLWLEKTDLTRFDVPGLCNQIWVDSAGVACKDTDQMAGCVLGGGTAVNAGLWWKANPKDWDENFPAGWHDTDLKAATQKVFQRIPGTTKPSMDNKVYLAQGVNLLSAALKQGGWTGVDVPNNSPGSKNHTYGPTTYMFAGGERAGPMATYLKTAAARDNFQLWMNTPARRALRAGGTVTGVELDCTVANGQYGTVSVTPKTGRVIVSAGTFGSAKFLMRSGIGPQDQLEIVKSSKDGPSMIAKDSWINLPVGYNLVDHVNTDTFITHPDVIFYDFYEAWTKPIPSDRSAYLRESNSRIFARIVLIRSAPNIGPVANSRVQFWEEVTGPDGKVRQFQWTARIEGSDQTGSNSTMIMSQYLGRGSTSRGRMTIRQGLDTFVSDPPYLKDENDKLAIVTSIDNLRKALSTYPNLKFAFPPMNQTVKDYVDGIVVSAAKRRANHWLGTNKMGLDDGRKANGTAVVDLNTKVYGTDNLFVVDGSIFPGMVTANPSAMIVTASEHAAARILALKKGPRPRPVHHRKGAVILTL</sequence>
<dbReference type="InterPro" id="IPR007867">
    <property type="entry name" value="GMC_OxRtase_C"/>
</dbReference>
<evidence type="ECO:0000256" key="3">
    <source>
        <dbReference type="SAM" id="SignalP"/>
    </source>
</evidence>
<evidence type="ECO:0000259" key="4">
    <source>
        <dbReference type="PROSITE" id="PS00623"/>
    </source>
</evidence>
<proteinExistence type="inferred from homology"/>
<dbReference type="Pfam" id="PF13450">
    <property type="entry name" value="NAD_binding_8"/>
    <property type="match status" value="1"/>
</dbReference>
<dbReference type="GO" id="GO:0050660">
    <property type="term" value="F:flavin adenine dinucleotide binding"/>
    <property type="evidence" value="ECO:0007669"/>
    <property type="project" value="InterPro"/>
</dbReference>
<feature type="chain" id="PRO_5043025532" description="Glucose-methanol-choline oxidoreductase N-terminal domain-containing protein" evidence="3">
    <location>
        <begin position="28"/>
        <end position="819"/>
    </location>
</feature>
<feature type="domain" description="Glucose-methanol-choline oxidoreductase N-terminal" evidence="4">
    <location>
        <begin position="330"/>
        <end position="353"/>
    </location>
</feature>
<keyword evidence="2" id="KW-0285">Flavoprotein</keyword>
<evidence type="ECO:0000313" key="6">
    <source>
        <dbReference type="Proteomes" id="UP001305414"/>
    </source>
</evidence>
<reference evidence="5 6" key="1">
    <citation type="submission" date="2023-10" db="EMBL/GenBank/DDBJ databases">
        <title>Draft genome sequence of Xylaria bambusicola isolate GMP-LS, the root and basal stem rot pathogen of sugarcane in Indonesia.</title>
        <authorList>
            <person name="Selvaraj P."/>
            <person name="Muralishankar V."/>
            <person name="Muruganantham S."/>
            <person name="Sp S."/>
            <person name="Haryani S."/>
            <person name="Lau K.J.X."/>
            <person name="Naqvi N.I."/>
        </authorList>
    </citation>
    <scope>NUCLEOTIDE SEQUENCE [LARGE SCALE GENOMIC DNA]</scope>
    <source>
        <strain evidence="5">GMP-LS</strain>
    </source>
</reference>
<protein>
    <recommendedName>
        <fullName evidence="4">Glucose-methanol-choline oxidoreductase N-terminal domain-containing protein</fullName>
    </recommendedName>
</protein>
<gene>
    <name evidence="5" type="ORF">RRF57_004278</name>
</gene>
<dbReference type="InterPro" id="IPR015920">
    <property type="entry name" value="Cellobiose_DH-like_cyt"/>
</dbReference>
<dbReference type="PROSITE" id="PS00623">
    <property type="entry name" value="GMC_OXRED_1"/>
    <property type="match status" value="1"/>
</dbReference>
<keyword evidence="6" id="KW-1185">Reference proteome</keyword>
<keyword evidence="2" id="KW-0274">FAD</keyword>
<dbReference type="AlphaFoldDB" id="A0AAN7UIZ6"/>
<dbReference type="Proteomes" id="UP001305414">
    <property type="component" value="Unassembled WGS sequence"/>
</dbReference>
<comment type="caution">
    <text evidence="5">The sequence shown here is derived from an EMBL/GenBank/DDBJ whole genome shotgun (WGS) entry which is preliminary data.</text>
</comment>
<dbReference type="PANTHER" id="PTHR47190:SF2">
    <property type="entry name" value="CELLOBIOSE DEHYDROGENASE (AFU_ORTHOLOGUE AFUA_2G17620)"/>
    <property type="match status" value="1"/>
</dbReference>
<dbReference type="InterPro" id="IPR053208">
    <property type="entry name" value="GMC_Oxidoreductase_CD"/>
</dbReference>
<dbReference type="FunFam" id="2.60.40.1210:FF:000004">
    <property type="entry name" value="Cellobiose dehydrogenase"/>
    <property type="match status" value="1"/>
</dbReference>
<accession>A0AAN7UIZ6</accession>
<name>A0AAN7UIZ6_9PEZI</name>
<evidence type="ECO:0000256" key="2">
    <source>
        <dbReference type="RuleBase" id="RU003968"/>
    </source>
</evidence>
<dbReference type="SUPFAM" id="SSF51905">
    <property type="entry name" value="FAD/NAD(P)-binding domain"/>
    <property type="match status" value="1"/>
</dbReference>
<dbReference type="GO" id="GO:0016614">
    <property type="term" value="F:oxidoreductase activity, acting on CH-OH group of donors"/>
    <property type="evidence" value="ECO:0007669"/>
    <property type="project" value="InterPro"/>
</dbReference>
<dbReference type="Pfam" id="PF05199">
    <property type="entry name" value="GMC_oxred_C"/>
    <property type="match status" value="1"/>
</dbReference>
<dbReference type="InterPro" id="IPR000172">
    <property type="entry name" value="GMC_OxRdtase_N"/>
</dbReference>
<evidence type="ECO:0000313" key="5">
    <source>
        <dbReference type="EMBL" id="KAK5628563.1"/>
    </source>
</evidence>